<evidence type="ECO:0000313" key="3">
    <source>
        <dbReference type="EMBL" id="HIX46707.1"/>
    </source>
</evidence>
<keyword evidence="2" id="KW-0812">Transmembrane</keyword>
<feature type="compositionally biased region" description="Low complexity" evidence="1">
    <location>
        <begin position="228"/>
        <end position="237"/>
    </location>
</feature>
<evidence type="ECO:0000313" key="4">
    <source>
        <dbReference type="Proteomes" id="UP000824249"/>
    </source>
</evidence>
<comment type="caution">
    <text evidence="3">The sequence shown here is derived from an EMBL/GenBank/DDBJ whole genome shotgun (WGS) entry which is preliminary data.</text>
</comment>
<feature type="transmembrane region" description="Helical" evidence="2">
    <location>
        <begin position="48"/>
        <end position="68"/>
    </location>
</feature>
<evidence type="ECO:0008006" key="5">
    <source>
        <dbReference type="Google" id="ProtNLM"/>
    </source>
</evidence>
<sequence length="280" mass="30483">MSTIRSARTRRKLPPLRLFVFAASAVLFLSMIAIIFRRHAAGTLEGRFVVLAGNALLWLVPFAGRAIFRDKIGDAMWAIFVIFAFLASFLGSVEGLYGSVWWWDLAMHTAFGYLGCFVGLFFACKLADVAKLRPLFVILFCFAVSLMFGALWEIFEFSGDQLLGNTAQGPHIPDGEGGWFIDVRDTMEDILCNTAGALVFVLHYAAHALSGRSLLLDGIKRDFAPAGKAAPAADLPPQKADAAELPQDADAAELPQDADARELPQDADARAGGEREKKEA</sequence>
<dbReference type="AlphaFoldDB" id="A0A9D1VU41"/>
<dbReference type="InterPro" id="IPR014509">
    <property type="entry name" value="YjdF-like"/>
</dbReference>
<keyword evidence="2" id="KW-1133">Transmembrane helix</keyword>
<dbReference type="EMBL" id="DXFD01000052">
    <property type="protein sequence ID" value="HIX46707.1"/>
    <property type="molecule type" value="Genomic_DNA"/>
</dbReference>
<dbReference type="Pfam" id="PF09997">
    <property type="entry name" value="DUF2238"/>
    <property type="match status" value="1"/>
</dbReference>
<feature type="transmembrane region" description="Helical" evidence="2">
    <location>
        <begin position="75"/>
        <end position="93"/>
    </location>
</feature>
<reference evidence="3" key="2">
    <citation type="submission" date="2021-04" db="EMBL/GenBank/DDBJ databases">
        <authorList>
            <person name="Gilroy R."/>
        </authorList>
    </citation>
    <scope>NUCLEOTIDE SEQUENCE</scope>
    <source>
        <strain evidence="3">26628</strain>
    </source>
</reference>
<organism evidence="3 4">
    <name type="scientific">Candidatus Borkfalkia faecigallinarum</name>
    <dbReference type="NCBI Taxonomy" id="2838509"/>
    <lineage>
        <taxon>Bacteria</taxon>
        <taxon>Bacillati</taxon>
        <taxon>Bacillota</taxon>
        <taxon>Clostridia</taxon>
        <taxon>Christensenellales</taxon>
        <taxon>Christensenellaceae</taxon>
        <taxon>Candidatus Borkfalkia</taxon>
    </lineage>
</organism>
<reference evidence="3" key="1">
    <citation type="journal article" date="2021" name="PeerJ">
        <title>Extensive microbial diversity within the chicken gut microbiome revealed by metagenomics and culture.</title>
        <authorList>
            <person name="Gilroy R."/>
            <person name="Ravi A."/>
            <person name="Getino M."/>
            <person name="Pursley I."/>
            <person name="Horton D.L."/>
            <person name="Alikhan N.F."/>
            <person name="Baker D."/>
            <person name="Gharbi K."/>
            <person name="Hall N."/>
            <person name="Watson M."/>
            <person name="Adriaenssens E.M."/>
            <person name="Foster-Nyarko E."/>
            <person name="Jarju S."/>
            <person name="Secka A."/>
            <person name="Antonio M."/>
            <person name="Oren A."/>
            <person name="Chaudhuri R.R."/>
            <person name="La Ragione R."/>
            <person name="Hildebrand F."/>
            <person name="Pallen M.J."/>
        </authorList>
    </citation>
    <scope>NUCLEOTIDE SEQUENCE</scope>
    <source>
        <strain evidence="3">26628</strain>
    </source>
</reference>
<feature type="transmembrane region" description="Helical" evidence="2">
    <location>
        <begin position="16"/>
        <end position="36"/>
    </location>
</feature>
<feature type="transmembrane region" description="Helical" evidence="2">
    <location>
        <begin position="105"/>
        <end position="123"/>
    </location>
</feature>
<name>A0A9D1VU41_9FIRM</name>
<evidence type="ECO:0000256" key="2">
    <source>
        <dbReference type="SAM" id="Phobius"/>
    </source>
</evidence>
<feature type="compositionally biased region" description="Basic and acidic residues" evidence="1">
    <location>
        <begin position="258"/>
        <end position="280"/>
    </location>
</feature>
<accession>A0A9D1VU41</accession>
<keyword evidence="2" id="KW-0472">Membrane</keyword>
<proteinExistence type="predicted"/>
<feature type="region of interest" description="Disordered" evidence="1">
    <location>
        <begin position="228"/>
        <end position="280"/>
    </location>
</feature>
<dbReference type="Proteomes" id="UP000824249">
    <property type="component" value="Unassembled WGS sequence"/>
</dbReference>
<feature type="transmembrane region" description="Helical" evidence="2">
    <location>
        <begin position="135"/>
        <end position="155"/>
    </location>
</feature>
<gene>
    <name evidence="3" type="ORF">H9737_03340</name>
</gene>
<evidence type="ECO:0000256" key="1">
    <source>
        <dbReference type="SAM" id="MobiDB-lite"/>
    </source>
</evidence>
<protein>
    <recommendedName>
        <fullName evidence="5">DUF2238 domain-containing protein</fullName>
    </recommendedName>
</protein>